<keyword evidence="3" id="KW-1185">Reference proteome</keyword>
<feature type="domain" description="Gamma-secretase-activating protein C-terminal" evidence="1">
    <location>
        <begin position="639"/>
        <end position="735"/>
    </location>
</feature>
<dbReference type="GO" id="GO:0005802">
    <property type="term" value="C:trans-Golgi network"/>
    <property type="evidence" value="ECO:0007669"/>
    <property type="project" value="TreeGrafter"/>
</dbReference>
<proteinExistence type="predicted"/>
<dbReference type="InterPro" id="IPR026172">
    <property type="entry name" value="GSAP_fam"/>
</dbReference>
<dbReference type="GO" id="GO:1902004">
    <property type="term" value="P:positive regulation of amyloid-beta formation"/>
    <property type="evidence" value="ECO:0007669"/>
    <property type="project" value="TreeGrafter"/>
</dbReference>
<dbReference type="Proteomes" id="UP000288216">
    <property type="component" value="Unassembled WGS sequence"/>
</dbReference>
<dbReference type="OMA" id="CANQSRN"/>
<accession>A0A401PFC9</accession>
<dbReference type="PANTHER" id="PTHR13630:SF1">
    <property type="entry name" value="GAMMA-SECRETASE-ACTIVATING PROTEIN"/>
    <property type="match status" value="1"/>
</dbReference>
<dbReference type="AlphaFoldDB" id="A0A401PFC9"/>
<dbReference type="EMBL" id="BFAA01003530">
    <property type="protein sequence ID" value="GCB71798.1"/>
    <property type="molecule type" value="Genomic_DNA"/>
</dbReference>
<dbReference type="STRING" id="75743.A0A401PFC9"/>
<protein>
    <recommendedName>
        <fullName evidence="1">Gamma-secretase-activating protein C-terminal domain-containing protein</fullName>
    </recommendedName>
</protein>
<gene>
    <name evidence="2" type="ORF">scyTo_0008932</name>
</gene>
<dbReference type="PANTHER" id="PTHR13630">
    <property type="entry name" value="GAMMA-SECRETASE-ACTIVATING PROTEIN"/>
    <property type="match status" value="1"/>
</dbReference>
<dbReference type="Pfam" id="PF14959">
    <property type="entry name" value="GSAP-16"/>
    <property type="match status" value="1"/>
</dbReference>
<sequence length="744" mass="85711">MLELKPLFDVELDVAPWLVNCRLTPLNDHDESTSPSRKELQIVNVEKNGSVLYTWKGMKGTTCIGIYDPHNKQNKLLYVFDREVPLISCSVNMERTLLAVSILQFTRRGLPMDTFRPVSRCLTLLIEIHPVNNTKVLKAVDSDVRVQFVHPAADKRVFPENHLLVVSEDRCIEHICIRVVVEEGYRVMVQNPDRLHKDIVAEDFLWAQWDTEGQRLFYVIKKENNAVLMCIQFYPDRNYEMLLSFPLGLSLTVTKLRLVNFGYNHFQEESLESLNLQVFTNHAGTMSVCYSHPVQNKLEFTYSIILLHHGWRKTFTVSLEASGCDCISEPAFINIGYYYVAVYMPGYFLHLINTQHPNLACHSLFLSGKDAKMKPWIHKRYMLSLSDLVLDCQLGKMYKADLNPQTLLLFMRDSKLDCHQLAAMHCAVLYLQSDSETEAQIIHWMCDLPVSGTFDLIQEFILGTLYRKVISETNAMDKLLPYSSLFNWDGEIPGISCSTETISQPVFGEEIPNIQVFWKELNRNVESVKNLESLQNPWHNTSSLRRIKTELCLKMKVDERANKHFRNILENAKKILSKVNTCSSAEQQVVPFFQEEDCHQMVLIGLMVEKLKEHLLNYLHYIGKKKIDLIVNNYVLNLLECIRQIVDEIWKKYGLKSHILCLSSGEKVNPAAFVAFHMMTRVLEAAEGLFLPLPPGYHTIHIILGVRCLPLHTLLHYIDLGVLHLTERFVTRLLEGGCTTVEYT</sequence>
<name>A0A401PFC9_SCYTO</name>
<evidence type="ECO:0000259" key="1">
    <source>
        <dbReference type="Pfam" id="PF14959"/>
    </source>
</evidence>
<reference evidence="2 3" key="1">
    <citation type="journal article" date="2018" name="Nat. Ecol. Evol.">
        <title>Shark genomes provide insights into elasmobranch evolution and the origin of vertebrates.</title>
        <authorList>
            <person name="Hara Y"/>
            <person name="Yamaguchi K"/>
            <person name="Onimaru K"/>
            <person name="Kadota M"/>
            <person name="Koyanagi M"/>
            <person name="Keeley SD"/>
            <person name="Tatsumi K"/>
            <person name="Tanaka K"/>
            <person name="Motone F"/>
            <person name="Kageyama Y"/>
            <person name="Nozu R"/>
            <person name="Adachi N"/>
            <person name="Nishimura O"/>
            <person name="Nakagawa R"/>
            <person name="Tanegashima C"/>
            <person name="Kiyatake I"/>
            <person name="Matsumoto R"/>
            <person name="Murakumo K"/>
            <person name="Nishida K"/>
            <person name="Terakita A"/>
            <person name="Kuratani S"/>
            <person name="Sato K"/>
            <person name="Hyodo S Kuraku.S."/>
        </authorList>
    </citation>
    <scope>NUCLEOTIDE SEQUENCE [LARGE SCALE GENOMIC DNA]</scope>
</reference>
<comment type="caution">
    <text evidence="2">The sequence shown here is derived from an EMBL/GenBank/DDBJ whole genome shotgun (WGS) entry which is preliminary data.</text>
</comment>
<organism evidence="2 3">
    <name type="scientific">Scyliorhinus torazame</name>
    <name type="common">Cloudy catshark</name>
    <name type="synonym">Catulus torazame</name>
    <dbReference type="NCBI Taxonomy" id="75743"/>
    <lineage>
        <taxon>Eukaryota</taxon>
        <taxon>Metazoa</taxon>
        <taxon>Chordata</taxon>
        <taxon>Craniata</taxon>
        <taxon>Vertebrata</taxon>
        <taxon>Chondrichthyes</taxon>
        <taxon>Elasmobranchii</taxon>
        <taxon>Galeomorphii</taxon>
        <taxon>Galeoidea</taxon>
        <taxon>Carcharhiniformes</taxon>
        <taxon>Scyliorhinidae</taxon>
        <taxon>Scyliorhinus</taxon>
    </lineage>
</organism>
<dbReference type="OrthoDB" id="9997853at2759"/>
<dbReference type="InterPro" id="IPR028010">
    <property type="entry name" value="GSAP_C_dom"/>
</dbReference>
<evidence type="ECO:0000313" key="3">
    <source>
        <dbReference type="Proteomes" id="UP000288216"/>
    </source>
</evidence>
<evidence type="ECO:0000313" key="2">
    <source>
        <dbReference type="EMBL" id="GCB71798.1"/>
    </source>
</evidence>